<feature type="transmembrane region" description="Helical" evidence="1">
    <location>
        <begin position="60"/>
        <end position="78"/>
    </location>
</feature>
<name>A0A4Y5Z3M8_9GAMM</name>
<keyword evidence="1" id="KW-1133">Transmembrane helix</keyword>
<evidence type="ECO:0000313" key="2">
    <source>
        <dbReference type="EMBL" id="QDE39125.1"/>
    </source>
</evidence>
<dbReference type="AlphaFoldDB" id="A0A4Y5Z3M8"/>
<feature type="transmembrane region" description="Helical" evidence="1">
    <location>
        <begin position="36"/>
        <end position="53"/>
    </location>
</feature>
<keyword evidence="3" id="KW-1185">Reference proteome</keyword>
<sequence>MDELLAKATAGVDPQAPGAFLAIFMNLMRLVPWGELILWQVVFIVVGALLGWWRGRFTATLVASLVFGPFGWVVPFLPRRPVGPPPLPRTGPGSKNP</sequence>
<proteinExistence type="predicted"/>
<dbReference type="KEGG" id="lpy:FIV34_07875"/>
<keyword evidence="1" id="KW-0812">Transmembrane</keyword>
<evidence type="ECO:0000256" key="1">
    <source>
        <dbReference type="SAM" id="Phobius"/>
    </source>
</evidence>
<dbReference type="Proteomes" id="UP000316093">
    <property type="component" value="Chromosome"/>
</dbReference>
<dbReference type="OrthoDB" id="5958239at2"/>
<gene>
    <name evidence="2" type="ORF">FIV34_07875</name>
</gene>
<accession>A0A4Y5Z3M8</accession>
<evidence type="ECO:0000313" key="3">
    <source>
        <dbReference type="Proteomes" id="UP000316093"/>
    </source>
</evidence>
<dbReference type="RefSeq" id="WP_139981322.1">
    <property type="nucleotide sequence ID" value="NZ_CP041046.1"/>
</dbReference>
<keyword evidence="1" id="KW-0472">Membrane</keyword>
<organism evidence="2 3">
    <name type="scientific">Luteibacter pinisoli</name>
    <dbReference type="NCBI Taxonomy" id="2589080"/>
    <lineage>
        <taxon>Bacteria</taxon>
        <taxon>Pseudomonadati</taxon>
        <taxon>Pseudomonadota</taxon>
        <taxon>Gammaproteobacteria</taxon>
        <taxon>Lysobacterales</taxon>
        <taxon>Rhodanobacteraceae</taxon>
        <taxon>Luteibacter</taxon>
    </lineage>
</organism>
<reference evidence="2 3" key="1">
    <citation type="submission" date="2019-06" db="EMBL/GenBank/DDBJ databases">
        <title>A complete genome sequence for Luteibacter pinisoli MAH-14.</title>
        <authorList>
            <person name="Baltrus D.A."/>
        </authorList>
    </citation>
    <scope>NUCLEOTIDE SEQUENCE [LARGE SCALE GENOMIC DNA]</scope>
    <source>
        <strain evidence="2 3">MAH-14</strain>
    </source>
</reference>
<dbReference type="EMBL" id="CP041046">
    <property type="protein sequence ID" value="QDE39125.1"/>
    <property type="molecule type" value="Genomic_DNA"/>
</dbReference>
<protein>
    <submittedName>
        <fullName evidence="2">Uncharacterized protein</fullName>
    </submittedName>
</protein>